<dbReference type="Pfam" id="PF01871">
    <property type="entry name" value="AMMECR1"/>
    <property type="match status" value="1"/>
</dbReference>
<reference evidence="3" key="1">
    <citation type="submission" date="2016-03" db="EMBL/GenBank/DDBJ databases">
        <authorList>
            <person name="Devillers H."/>
        </authorList>
    </citation>
    <scope>NUCLEOTIDE SEQUENCE [LARGE SCALE GENOMIC DNA]</scope>
</reference>
<evidence type="ECO:0000313" key="3">
    <source>
        <dbReference type="Proteomes" id="UP000190274"/>
    </source>
</evidence>
<evidence type="ECO:0000313" key="2">
    <source>
        <dbReference type="EMBL" id="SCU82425.1"/>
    </source>
</evidence>
<feature type="domain" description="AMMECR1" evidence="1">
    <location>
        <begin position="11"/>
        <end position="220"/>
    </location>
</feature>
<protein>
    <submittedName>
        <fullName evidence="2">LADA_0C05182g1_1</fullName>
    </submittedName>
</protein>
<dbReference type="EMBL" id="LT598459">
    <property type="protein sequence ID" value="SCU82425.1"/>
    <property type="molecule type" value="Genomic_DNA"/>
</dbReference>
<dbReference type="PROSITE" id="PS51112">
    <property type="entry name" value="AMMECR1"/>
    <property type="match status" value="1"/>
</dbReference>
<name>A0A1G4IYX1_9SACH</name>
<accession>A0A1G4IYX1</accession>
<dbReference type="AlphaFoldDB" id="A0A1G4IYX1"/>
<dbReference type="InterPro" id="IPR027485">
    <property type="entry name" value="AMMECR1_N"/>
</dbReference>
<dbReference type="SUPFAM" id="SSF143447">
    <property type="entry name" value="AMMECR1-like"/>
    <property type="match status" value="1"/>
</dbReference>
<proteinExistence type="predicted"/>
<sequence length="222" mass="26054">MPESSPFAFYAFHQLDIHFHSKDIPNLTFGEIQKRFYSDCLLDKNKINEKSSLFITWKKRSKRSSVYELRGCIGTFAKLPLLRGIEKYSLVAALQDHRFPPIRVIELPQLECSCNILQNFRSIFSNHEGDIFDWELGTHGIELNFKDPKAGRIMSATFLPEVMPEQNWSKKDTFRNLIEKAGYLGDVDSLMDHYEDYFVEVIRYEGNKSQIKYDEYKDLMND</sequence>
<dbReference type="NCBIfam" id="TIGR00296">
    <property type="entry name" value="TIGR00296 family protein"/>
    <property type="match status" value="1"/>
</dbReference>
<keyword evidence="3" id="KW-1185">Reference proteome</keyword>
<dbReference type="PANTHER" id="PTHR13016:SF0">
    <property type="entry name" value="AMME SYNDROME CANDIDATE GENE 1 PROTEIN"/>
    <property type="match status" value="1"/>
</dbReference>
<dbReference type="Gene3D" id="3.30.700.20">
    <property type="entry name" value="Hypothetical protein ph0010, domain 1"/>
    <property type="match status" value="1"/>
</dbReference>
<evidence type="ECO:0000259" key="1">
    <source>
        <dbReference type="PROSITE" id="PS51112"/>
    </source>
</evidence>
<dbReference type="InterPro" id="IPR002733">
    <property type="entry name" value="AMMECR1_domain"/>
</dbReference>
<dbReference type="InterPro" id="IPR036071">
    <property type="entry name" value="AMMECR1_dom_sf"/>
</dbReference>
<gene>
    <name evidence="2" type="ORF">LADA_0C05182G</name>
</gene>
<dbReference type="Proteomes" id="UP000190274">
    <property type="component" value="Chromosome C"/>
</dbReference>
<dbReference type="OrthoDB" id="24630at2759"/>
<organism evidence="2 3">
    <name type="scientific">Lachancea dasiensis</name>
    <dbReference type="NCBI Taxonomy" id="1072105"/>
    <lineage>
        <taxon>Eukaryota</taxon>
        <taxon>Fungi</taxon>
        <taxon>Dikarya</taxon>
        <taxon>Ascomycota</taxon>
        <taxon>Saccharomycotina</taxon>
        <taxon>Saccharomycetes</taxon>
        <taxon>Saccharomycetales</taxon>
        <taxon>Saccharomycetaceae</taxon>
        <taxon>Lachancea</taxon>
    </lineage>
</organism>
<dbReference type="PANTHER" id="PTHR13016">
    <property type="entry name" value="AMMECR1 HOMOLOG"/>
    <property type="match status" value="1"/>
</dbReference>
<dbReference type="InterPro" id="IPR023473">
    <property type="entry name" value="AMMECR1"/>
</dbReference>
<dbReference type="STRING" id="1266660.A0A1G4IYX1"/>